<dbReference type="InterPro" id="IPR011079">
    <property type="entry name" value="Ala_racemase_C"/>
</dbReference>
<gene>
    <name evidence="5" type="ORF">METZ01_LOCUS203310</name>
</gene>
<dbReference type="NCBIfam" id="TIGR00492">
    <property type="entry name" value="alr"/>
    <property type="match status" value="1"/>
</dbReference>
<dbReference type="GO" id="GO:0005829">
    <property type="term" value="C:cytosol"/>
    <property type="evidence" value="ECO:0007669"/>
    <property type="project" value="TreeGrafter"/>
</dbReference>
<feature type="domain" description="Alanine racemase C-terminal" evidence="4">
    <location>
        <begin position="208"/>
        <end position="334"/>
    </location>
</feature>
<dbReference type="AlphaFoldDB" id="A0A382EI48"/>
<dbReference type="SMART" id="SM01005">
    <property type="entry name" value="Ala_racemase_C"/>
    <property type="match status" value="1"/>
</dbReference>
<accession>A0A382EI48</accession>
<dbReference type="Pfam" id="PF00842">
    <property type="entry name" value="Ala_racemase_C"/>
    <property type="match status" value="1"/>
</dbReference>
<reference evidence="5" key="1">
    <citation type="submission" date="2018-05" db="EMBL/GenBank/DDBJ databases">
        <authorList>
            <person name="Lanie J.A."/>
            <person name="Ng W.-L."/>
            <person name="Kazmierczak K.M."/>
            <person name="Andrzejewski T.M."/>
            <person name="Davidsen T.M."/>
            <person name="Wayne K.J."/>
            <person name="Tettelin H."/>
            <person name="Glass J.I."/>
            <person name="Rusch D."/>
            <person name="Podicherti R."/>
            <person name="Tsui H.-C.T."/>
            <person name="Winkler M.E."/>
        </authorList>
    </citation>
    <scope>NUCLEOTIDE SEQUENCE</scope>
</reference>
<comment type="cofactor">
    <cofactor evidence="1">
        <name>pyridoxal 5'-phosphate</name>
        <dbReference type="ChEBI" id="CHEBI:597326"/>
    </cofactor>
</comment>
<dbReference type="PROSITE" id="PS00395">
    <property type="entry name" value="ALANINE_RACEMASE"/>
    <property type="match status" value="1"/>
</dbReference>
<dbReference type="Gene3D" id="3.20.20.10">
    <property type="entry name" value="Alanine racemase"/>
    <property type="match status" value="1"/>
</dbReference>
<dbReference type="EMBL" id="UINC01044679">
    <property type="protein sequence ID" value="SVB50456.1"/>
    <property type="molecule type" value="Genomic_DNA"/>
</dbReference>
<dbReference type="GO" id="GO:0030632">
    <property type="term" value="P:D-alanine biosynthetic process"/>
    <property type="evidence" value="ECO:0007669"/>
    <property type="project" value="TreeGrafter"/>
</dbReference>
<dbReference type="PRINTS" id="PR00992">
    <property type="entry name" value="ALARACEMASE"/>
</dbReference>
<dbReference type="FunFam" id="3.20.20.10:FF:000002">
    <property type="entry name" value="Alanine racemase"/>
    <property type="match status" value="1"/>
</dbReference>
<dbReference type="InterPro" id="IPR020622">
    <property type="entry name" value="Ala_racemase_pyridoxalP-BS"/>
</dbReference>
<dbReference type="HAMAP" id="MF_01201">
    <property type="entry name" value="Ala_racemase"/>
    <property type="match status" value="1"/>
</dbReference>
<evidence type="ECO:0000256" key="2">
    <source>
        <dbReference type="ARBA" id="ARBA00022898"/>
    </source>
</evidence>
<dbReference type="PANTHER" id="PTHR30511">
    <property type="entry name" value="ALANINE RACEMASE"/>
    <property type="match status" value="1"/>
</dbReference>
<dbReference type="Gene3D" id="2.40.37.10">
    <property type="entry name" value="Lyase, Ornithine Decarboxylase, Chain A, domain 1"/>
    <property type="match status" value="1"/>
</dbReference>
<protein>
    <recommendedName>
        <fullName evidence="4">Alanine racemase C-terminal domain-containing protein</fullName>
    </recommendedName>
</protein>
<dbReference type="InterPro" id="IPR029066">
    <property type="entry name" value="PLP-binding_barrel"/>
</dbReference>
<proteinExistence type="inferred from homology"/>
<name>A0A382EI48_9ZZZZ</name>
<dbReference type="PANTHER" id="PTHR30511:SF0">
    <property type="entry name" value="ALANINE RACEMASE, CATABOLIC-RELATED"/>
    <property type="match status" value="1"/>
</dbReference>
<dbReference type="CDD" id="cd00430">
    <property type="entry name" value="PLPDE_III_AR"/>
    <property type="match status" value="1"/>
</dbReference>
<dbReference type="GO" id="GO:0030170">
    <property type="term" value="F:pyridoxal phosphate binding"/>
    <property type="evidence" value="ECO:0007669"/>
    <property type="project" value="TreeGrafter"/>
</dbReference>
<dbReference type="SUPFAM" id="SSF50621">
    <property type="entry name" value="Alanine racemase C-terminal domain-like"/>
    <property type="match status" value="1"/>
</dbReference>
<keyword evidence="3" id="KW-0413">Isomerase</keyword>
<dbReference type="InterPro" id="IPR000821">
    <property type="entry name" value="Ala_racemase"/>
</dbReference>
<dbReference type="SUPFAM" id="SSF51419">
    <property type="entry name" value="PLP-binding barrel"/>
    <property type="match status" value="1"/>
</dbReference>
<sequence length="336" mass="36988">MAVIKANAYGHGAVPVARVLSDEGVHGFCVALGSEAEELINAGIQEPILHLGRISNSNLELYKSGQVRCTINTIEDVKELAKFGTPNSPVFAHLKIDTGMGRMGVRLEEAESIMKSLIDIPEIRVEGVYSHFATAEENDTQYRDWQLDQFQIVVKMAKEILPDVKHFHIANSAGILNYPDSHFNMVRPGISLYGVSPLGKPHDKLKPVMKMKAKVILVKKMKAGESVGYNCLYTAKRDENIALLQAGYADGIPIVFSNSGSVDIKGAQFPIAGKVSMDLVAVRCEDRNIDDGDEAVFWGGDHENTRLEYLAIKYGRIPYEFLTGVSARVARNLINE</sequence>
<evidence type="ECO:0000256" key="1">
    <source>
        <dbReference type="ARBA" id="ARBA00001933"/>
    </source>
</evidence>
<evidence type="ECO:0000259" key="4">
    <source>
        <dbReference type="SMART" id="SM01005"/>
    </source>
</evidence>
<dbReference type="InterPro" id="IPR009006">
    <property type="entry name" value="Ala_racemase/Decarboxylase_C"/>
</dbReference>
<dbReference type="InterPro" id="IPR001608">
    <property type="entry name" value="Ala_racemase_N"/>
</dbReference>
<organism evidence="5">
    <name type="scientific">marine metagenome</name>
    <dbReference type="NCBI Taxonomy" id="408172"/>
    <lineage>
        <taxon>unclassified sequences</taxon>
        <taxon>metagenomes</taxon>
        <taxon>ecological metagenomes</taxon>
    </lineage>
</organism>
<keyword evidence="2" id="KW-0663">Pyridoxal phosphate</keyword>
<dbReference type="GO" id="GO:0008784">
    <property type="term" value="F:alanine racemase activity"/>
    <property type="evidence" value="ECO:0007669"/>
    <property type="project" value="InterPro"/>
</dbReference>
<evidence type="ECO:0000256" key="3">
    <source>
        <dbReference type="ARBA" id="ARBA00023235"/>
    </source>
</evidence>
<dbReference type="Pfam" id="PF01168">
    <property type="entry name" value="Ala_racemase_N"/>
    <property type="match status" value="1"/>
</dbReference>
<evidence type="ECO:0000313" key="5">
    <source>
        <dbReference type="EMBL" id="SVB50456.1"/>
    </source>
</evidence>